<organism evidence="2 3">
    <name type="scientific">Ensete ventricosum</name>
    <name type="common">Abyssinian banana</name>
    <name type="synonym">Musa ensete</name>
    <dbReference type="NCBI Taxonomy" id="4639"/>
    <lineage>
        <taxon>Eukaryota</taxon>
        <taxon>Viridiplantae</taxon>
        <taxon>Streptophyta</taxon>
        <taxon>Embryophyta</taxon>
        <taxon>Tracheophyta</taxon>
        <taxon>Spermatophyta</taxon>
        <taxon>Magnoliopsida</taxon>
        <taxon>Liliopsida</taxon>
        <taxon>Zingiberales</taxon>
        <taxon>Musaceae</taxon>
        <taxon>Ensete</taxon>
    </lineage>
</organism>
<dbReference type="Proteomes" id="UP001222027">
    <property type="component" value="Unassembled WGS sequence"/>
</dbReference>
<proteinExistence type="predicted"/>
<sequence length="103" mass="12031">MYQINDDLEYSVEIYEQSVLKTLSTDQKGLFSTSFKVPDVYGVFQFKVDHQKLGYTSLSLSKQIPCQPLWHNENEIFITTAFPYYRASFSPMAGFFIFTILYL</sequence>
<evidence type="ECO:0000313" key="3">
    <source>
        <dbReference type="Proteomes" id="UP001222027"/>
    </source>
</evidence>
<dbReference type="Pfam" id="PF23358">
    <property type="entry name" value="OST48_MD"/>
    <property type="match status" value="1"/>
</dbReference>
<comment type="caution">
    <text evidence="2">The sequence shown here is derived from an EMBL/GenBank/DDBJ whole genome shotgun (WGS) entry which is preliminary data.</text>
</comment>
<dbReference type="PANTHER" id="PTHR10830:SF0">
    <property type="entry name" value="DOLICHYL-DIPHOSPHOOLIGOSACCHARIDE--PROTEIN GLYCOSYLTRANSFERASE 48 KDA SUBUNIT"/>
    <property type="match status" value="1"/>
</dbReference>
<dbReference type="InterPro" id="IPR005013">
    <property type="entry name" value="DDOST_48_kDa_subunit"/>
</dbReference>
<dbReference type="PANTHER" id="PTHR10830">
    <property type="entry name" value="DOLICHYL-DIPHOSPHOOLIGOSACCHARIDE--PROTEIN GLYCOSYLTRANSFERASE 48 KDA SUBUNIT"/>
    <property type="match status" value="1"/>
</dbReference>
<gene>
    <name evidence="2" type="ORF">OPV22_008993</name>
</gene>
<accession>A0AAV8RE10</accession>
<feature type="domain" description="OST48 middle" evidence="1">
    <location>
        <begin position="19"/>
        <end position="103"/>
    </location>
</feature>
<dbReference type="EMBL" id="JAQQAF010000003">
    <property type="protein sequence ID" value="KAJ8498441.1"/>
    <property type="molecule type" value="Genomic_DNA"/>
</dbReference>
<dbReference type="AlphaFoldDB" id="A0AAV8RE10"/>
<dbReference type="GO" id="GO:0008250">
    <property type="term" value="C:oligosaccharyltransferase complex"/>
    <property type="evidence" value="ECO:0007669"/>
    <property type="project" value="TreeGrafter"/>
</dbReference>
<protein>
    <recommendedName>
        <fullName evidence="1">OST48 middle domain-containing protein</fullName>
    </recommendedName>
</protein>
<keyword evidence="3" id="KW-1185">Reference proteome</keyword>
<reference evidence="2 3" key="1">
    <citation type="submission" date="2022-12" db="EMBL/GenBank/DDBJ databases">
        <title>Chromosome-scale assembly of the Ensete ventricosum genome.</title>
        <authorList>
            <person name="Dussert Y."/>
            <person name="Stocks J."/>
            <person name="Wendawek A."/>
            <person name="Woldeyes F."/>
            <person name="Nichols R.A."/>
            <person name="Borrell J.S."/>
        </authorList>
    </citation>
    <scope>NUCLEOTIDE SEQUENCE [LARGE SCALE GENOMIC DNA]</scope>
    <source>
        <strain evidence="3">cv. Maze</strain>
        <tissue evidence="2">Seeds</tissue>
    </source>
</reference>
<evidence type="ECO:0000259" key="1">
    <source>
        <dbReference type="Pfam" id="PF23358"/>
    </source>
</evidence>
<evidence type="ECO:0000313" key="2">
    <source>
        <dbReference type="EMBL" id="KAJ8498441.1"/>
    </source>
</evidence>
<name>A0AAV8RE10_ENSVE</name>
<dbReference type="GO" id="GO:0018279">
    <property type="term" value="P:protein N-linked glycosylation via asparagine"/>
    <property type="evidence" value="ECO:0007669"/>
    <property type="project" value="InterPro"/>
</dbReference>
<dbReference type="InterPro" id="IPR055459">
    <property type="entry name" value="OST48_MD"/>
</dbReference>